<comment type="subcellular location">
    <subcellularLocation>
        <location evidence="1">Membrane</location>
    </subcellularLocation>
</comment>
<dbReference type="GO" id="GO:0016020">
    <property type="term" value="C:membrane"/>
    <property type="evidence" value="ECO:0007669"/>
    <property type="project" value="UniProtKB-SubCell"/>
</dbReference>
<gene>
    <name evidence="12" type="ORF">SAMN05421640_1415</name>
</gene>
<dbReference type="InterPro" id="IPR013783">
    <property type="entry name" value="Ig-like_fold"/>
</dbReference>
<feature type="chain" id="PRO_5012895990" evidence="9">
    <location>
        <begin position="20"/>
        <end position="4933"/>
    </location>
</feature>
<dbReference type="PANTHER" id="PTHR48056">
    <property type="entry name" value="LRR RECEPTOR-LIKE SERINE/THREONINE-PROTEIN KINASE-RELATED"/>
    <property type="match status" value="1"/>
</dbReference>
<dbReference type="Gene3D" id="2.60.40.10">
    <property type="entry name" value="Immunoglobulins"/>
    <property type="match status" value="1"/>
</dbReference>
<feature type="domain" description="Ig-like" evidence="11">
    <location>
        <begin position="3950"/>
        <end position="4026"/>
    </location>
</feature>
<dbReference type="InterPro" id="IPR026444">
    <property type="entry name" value="Secre_tail"/>
</dbReference>
<keyword evidence="2" id="KW-0433">Leucine-rich repeat</keyword>
<dbReference type="FunFam" id="3.80.10.10:FF:000095">
    <property type="entry name" value="LRR receptor-like serine/threonine-protein kinase GSO1"/>
    <property type="match status" value="1"/>
</dbReference>
<keyword evidence="8" id="KW-1015">Disulfide bond</keyword>
<dbReference type="PANTHER" id="PTHR48056:SF81">
    <property type="entry name" value="RECEPTOR PROTEIN-TYROSINE KINASE CEPR1"/>
    <property type="match status" value="1"/>
</dbReference>
<keyword evidence="6" id="KW-0067">ATP-binding</keyword>
<feature type="domain" description="Cadherin" evidence="10">
    <location>
        <begin position="4747"/>
        <end position="4852"/>
    </location>
</feature>
<evidence type="ECO:0000256" key="2">
    <source>
        <dbReference type="ARBA" id="ARBA00022614"/>
    </source>
</evidence>
<dbReference type="Proteomes" id="UP000198393">
    <property type="component" value="Unassembled WGS sequence"/>
</dbReference>
<dbReference type="GO" id="GO:0005509">
    <property type="term" value="F:calcium ion binding"/>
    <property type="evidence" value="ECO:0007669"/>
    <property type="project" value="InterPro"/>
</dbReference>
<dbReference type="SUPFAM" id="SSF49899">
    <property type="entry name" value="Concanavalin A-like lectins/glucanases"/>
    <property type="match status" value="1"/>
</dbReference>
<evidence type="ECO:0000313" key="13">
    <source>
        <dbReference type="Proteomes" id="UP000198393"/>
    </source>
</evidence>
<dbReference type="InterPro" id="IPR007110">
    <property type="entry name" value="Ig-like_dom"/>
</dbReference>
<dbReference type="GO" id="GO:0005975">
    <property type="term" value="P:carbohydrate metabolic process"/>
    <property type="evidence" value="ECO:0007669"/>
    <property type="project" value="UniProtKB-ARBA"/>
</dbReference>
<dbReference type="InterPro" id="IPR036179">
    <property type="entry name" value="Ig-like_dom_sf"/>
</dbReference>
<dbReference type="SMART" id="SM00560">
    <property type="entry name" value="LamGL"/>
    <property type="match status" value="1"/>
</dbReference>
<dbReference type="Gene3D" id="2.60.40.60">
    <property type="entry name" value="Cadherins"/>
    <property type="match status" value="1"/>
</dbReference>
<dbReference type="Pfam" id="PF18962">
    <property type="entry name" value="Por_Secre_tail"/>
    <property type="match status" value="1"/>
</dbReference>
<keyword evidence="13" id="KW-1185">Reference proteome</keyword>
<dbReference type="Pfam" id="PF00560">
    <property type="entry name" value="LRR_1"/>
    <property type="match status" value="3"/>
</dbReference>
<keyword evidence="3 9" id="KW-0732">Signal</keyword>
<organism evidence="12 13">
    <name type="scientific">Ekhidna lutea</name>
    <dbReference type="NCBI Taxonomy" id="447679"/>
    <lineage>
        <taxon>Bacteria</taxon>
        <taxon>Pseudomonadati</taxon>
        <taxon>Bacteroidota</taxon>
        <taxon>Cytophagia</taxon>
        <taxon>Cytophagales</taxon>
        <taxon>Reichenbachiellaceae</taxon>
        <taxon>Ekhidna</taxon>
    </lineage>
</organism>
<dbReference type="InterPro" id="IPR015919">
    <property type="entry name" value="Cadherin-like_sf"/>
</dbReference>
<dbReference type="OrthoDB" id="1525027at2"/>
<dbReference type="SUPFAM" id="SSF49313">
    <property type="entry name" value="Cadherin-like"/>
    <property type="match status" value="1"/>
</dbReference>
<dbReference type="InterPro" id="IPR005046">
    <property type="entry name" value="DUF285"/>
</dbReference>
<dbReference type="InterPro" id="IPR003599">
    <property type="entry name" value="Ig_sub"/>
</dbReference>
<sequence length="4933" mass="516302">MKNLALAIFLCGFTLVSIGQDISSNLIAYYPFSGNANDVSGNNNNGTVFNATLTTDQSGSANSAYFFNGTNARIDLLSDASAINGAQQRTISAWVNQTNTTHRTIFHTGSLGSCNEFAAMGNGSIQLGSSGGCDISGAFTPQTSSWHHIAVVYTGTNVITYFDGVQTDNTARTLNTSNTGVRIGYWPDLNSYFTGIIDEVRIYNRALTSTDIGVLSNVVDTYTVTNTNDTGVGSLRWCIDNANNTAGANSITFDPSIDGGIITIDNSLVLTSGDGNATTINGDIDGDFEPDITIQTGNAISGIEINGGSCVIRGLHMRGFSGSPNAAILVDGSGATNNEIYGCKLGVAPNGNATDVANYSGISINNGATGTIIGDGTLSGANIIGGNSFGIRINNSSDNTIISGNRIGIGLDGSSAVANSIGIDVLNSDGTTIGVSGDLVNVISNNSSEGIRLSAATNTDILNNYIGVDITGLLDRGNGFGIEVGNASTGVTIGGNVTARNIISGNTGYGIDVNNSNSVTITGNYLSLGSDGSTAIANGTNGNPNIRVQGTSNNTRIGDVTGTNPPNVISAAGGASSAGILVSAANTTIVDNYIGTDAAGNLDRGNGGAGISLAGGSGTIGGSGLGNVISGNSYGIGVSVGGFTITENYIGTNAAGTSAIPNDNEGIRLSVGTGTSITNNVISGNTLDGILIEGGTTTGNNVNSNLIGIQANGTSALGNGANGIKIEGGANGTSLMSNTIAFNTSDGVEMGDPFAGGIINNSLSQNSIHTNTGEAILITNGAQNGVLPPTITSTLDGLITGTGTAGATIQIFADVADEGEQYLASTTVTGGGTYSHQVDVNTIGSGLFNISVNQTASNNSSEFATSPLTFSVPTTQASNINFSNVDFFDMDISWTNGDGSARLVVVKEGSIVDANPVNTTTYTANTLFGAGSEIGTGNYVVYNGTGSSVSLTGLDHSTTYHVMVYEYNGIQGLEEYLTSSATDNPSSQPSLGAFITTWLADASGQITIPIATGTYNYDVYWENTLNALDNGSLSSQTGGALLTGLTDGQTYRVEITGTFPRFWARADGAAEREKILSVEQWGDIAWASMHEAFYNCPNLTVPATDAPDLSGVTSLQSMFYNCDALNNPMDHWDVSTITSFFGMFQNTDIFNQDLNSWTINTTPGVNMESMFNTASAFNGNISSWNVIGVTNMARLFSNADSFTGDISAWDTDNVTNMTLMFSLNDAFNGNITNWNVSNVVNLSGMFRLATSFNQDLNWNVSSATTFSGMFEGASAFQGDLSSWTGTFSSSSITMSSMFKDASLFNSNISSWDFTTVTSMQSMFENADAFNQNLNSWDVSTVTNLSGMFSWTELFNQPLDTWNLNPSANLSSMFYQSQDFNQDISSWTLTGITNLFNMFAFADAFNQPIGSWDVSTVTNMGNMFQDASAFNQNLGAWDLSSVTSGGIGSIFTNTRMSASNYDATLLGWSQITGLETAIPANVTMNATGVNYCDDTGRQDLIDNHTWNINDAGQACPFITTWLADGTGLITIPTTTGTYNYDVYWENTLNTLDNGSLINQTGDAVLTGLTDGQTYRVEISGIFPRIYFNGGGDRLKIQTVEQWGDIAWTSMANAFSGCTNLTITATDSPDLSAVTDLSFMFGNATSLTTLNSTWDVSTVTNFTNMFAGANSFNQNLAWTINSSVPVTMEGMFNGASSFNGDISGWNVSQVTDMSNMFMAASVFTGDLSSWQVGNVTEMNSMFQNAALFNSNIGSWTTSNVNTMTRMFQNAADFNQNLSWDVSNVTNMEWMFSGATDFTGDISSWTLTSLDRMSYMFENATSFNSDITGWNVAEVDFMQGTFAGATSFNQDISGWNVSGVTIMQEMFSGATVFNQDLGSWDIGSVGNMAFMLDNSGLSTDNYDGTLIGWADDNGGLETIPSGITLNATGLTYCTSQAAKDILEGATYNWTITDAGSNCPFVTTWLVDATGEITIPTFAGETYNYSITWTNLDNGGLGDGSATVMSDVPYNITGLQNGDTYQVEISGAFPRIYFNAGTERLKIQTVEQWGDVAWTSMAQAFLSCDNLTVPATDAPDLSNVIDMTSMFQSCPALTTENFNNWNVSNVQNMTQVFAFSTAFNGNVDMWDVSNVTTMFGMFWGAQSFNQHLNTWTPTAVTDISRMFQTAISFNGNIDGWNMPNLTTAVETFYQAYALNQSLNGWTFGVLDNMSGMFREAIIFDGNISSWDVSTVTDMSNLFLSALAFDQDISGWETSNVNTLAGTFSGSPFNRDLITTPGGGNNGGIAWDVSSVTNMANTFSGATQFNGNITNWDVSNVNTMTGMFQGAIAFDQPIDSWSTNTSLVQDMSNMFALASAFNQNLNSWDVSTVNNMAGMFNGATDFNGNITSWETSLVTDMSEMFRDASAFNQDIGLWDVSIVNTMNRMFWGASNFNQDLIFQAGAGNGGGDAWNVSTVGNMELMFAATGNFNGNISNWDISGVSAFRQMFEGAVAFNQDLSSWDVSSIVDMTNLFNNATSFNQSLGNWDIGMVQFMNGMLDNSGLSTGNYDATLIGWADDNGGSETIPVSITLNATGITYCTSQAAKDILEGATYNWTINDAGVDCSEAFVVTNTQDDGEGSLRWTIDNANVISGQQTISFNIPNTDPNYNLDGGTGDETWTITPVTGLPVITEDLVLDATTQAGTGNFNIVLDGLNGPTNGINTQPGVIEVYGFYITNFTTGIRLYGDGANGSIIGAPGMGNTIVLCVDGTRSTFTDQIVFHGNYIGTDEYGNTGLGNTNGITTSTGSNTHFIGGANPGEGNVISGNSTAIATNGASLSIIEGNYIGTDPTGTSAVPNNTGIGLGLSGNCQILNNVISGNSGTAISLNTSDGTIIQGNFIGVDANGSLPLPNNKGFSTVGVGGSGCDNNIIGGTGIGEANTIAYNTAVGVEITHSVHQGNQIIGNEIYCNGTGIDLISGANGGIAAPIINEVTATTVGGTGTSGNTIHVYRDNSACSPSQGTEYLGSTTVDISGDWEITGLIIALGTDVITATATNGTDGTSEFGTQNPFLVTNTLDDGIGSLRWCIENAIASPTKATISFNLPGDGSSDSWKIDVASQLPVMTNSGIGMIIDGTTQPGWDIDAGLMPRIDGAINGISRGLEIGSLGNVEIYGLHITGFTSVGIFGQNLPGGPDNSTIGAPNKGNVISSNGNGIIFYQCNNCVIQANRIGTTPDGLAPDGNESSGIVVGYTSGPFIIGGDRDAGEGNVISNNGAIIEDGDASEYGVFIADGASDIQVYGNLIGTDINGENNFGNRTGLIISNGTTNNCIIGSPTPGYENVISGSYQWTNVYFGAASDNNIVQNNIIGLNAAGDTPIGSSNPDLDGVWLLAQAGDNNLSFNNNIIAGNTGDGIYINGQSAFEIEGNTIGLGLDGITAIGNGGHGISISDATTSVSIGGTGVENIIANNSGSGIYFENLSDDNGNNILRNSYYCNSVKGVEFELTPTVDFPHITSISAGGISGVTMAQDGSTVDIYQTNSTCSDRQGYVHIATVSASSGTWSYTGSIDIEEEYVTSVTDVTNGISEFSFTELILGGVFEQDYNALVALYNSTDGANWTNNTNWLSGNDVSTWYGVTVSGIRVNSIDLNSNNLVGTIPSEIGNLPELVALILGFNQLTGSIPSEIGNLTSLENLNLEVNQLNGVIPSELGNLVNLIELDFEENLLSGTIPMELGSLSAIEIIDLEDNQLTGSIPSEIFGLANLNWLVLSVNQLSGDIPPGLGTMVNLEYLWLDDNQFSGSIPVELGDLSALVQLRLNSNQLTGSIPVELGNLSNLLSLNLGTNQLSGTLPVELGLLVNLESFDIDNNMLTGSIPTELGNLTQLTVFQLDNNQLTGSIPSELGNLTQLADMQLAGNQLSGSVPATFSNLTLLSKLEIESNQLSGLPDMSSIVSLIEFDVNDNVLEFDDLELNISVLNNYSPQANITAPTDQDLNAGELLDVTISVGGSNNSYQWYLDGSPVSGQTTDNLNIANVTEADQGSYHLEVTNSVVTGLTISSDAFNVTVDDNPTVITQDISVSLDATGNVSIAPSDIDNGSSDDETIAANLVLVLDVTDFDCTTLGANTVTLTVTDEGGNSSNASATVTIVDDEAPDVVTQDITVTLDATGTATITPTDIDNGSTDNCSFTLSLDRTDFDCTDVGTQTVTLAATDGTNTSTETATITVVDDTAPVVVTQDITVTLDATGTATITPTDIDNGSTDNCSLTLSLDRTDFDCSDVGNQTVTLSASDGTNTSTGTATITVIDDTAPVVVTQDITVTLDATGTATITPTDIDNGSTDNCSFTLSLDQTDFDCTDVGDQTVILTASDGTNTSTGTATVTVVDNSAPIVVTQDITIAFDATGSATISTTDIDDGSTDNCSFTLSLNQTDFDCTDVGDQTMILTASDGTNTSTGTATVTVVDDSAPVVITQDITVTLDATGTATITPTDIDNGSTDNCSFTLSLDRTDFDCADVGTQTVTLSASDGTNTSAGTATVTVIDDTAPVVVTQDITVTLDDTGSVSITTTDIDNGSTDNCSLTLSLDRTDFDCTDIGTQTVTLTATDGTNTSTGTATVTVIDDTAPVVVTQDITVTLDVTGTATITPADVDSGSTDNCTLTLSLDRTDFDCTDVGTQTVTLTATDGTNTSTGTATVTVVDDEAPVVVTQDITVTLDDTGSATISPTDIDNGTTDNCTFTLSIDQTTFTIEDLGDNTITLTATDQSGNEGNATAIVTVERGNQSPSVIYIFYIHENTPNGTLIGSVTGSDADNNELTYSIISGNESGAFSLNAVSGDLTVNDETILDFEVTPSFELMVEVDDGAGGMTFADVTINLIDIDEDALGIDPEVEGIRVYPNPASMSLFIDSQNRNTQELTVELYALNGSQVEISVDQREAFFMRIDISDIASGIYNLIIQFDDKMVSRNIVIKK</sequence>
<dbReference type="FunFam" id="3.80.10.10:FF:000400">
    <property type="entry name" value="Nuclear pore complex protein NUP107"/>
    <property type="match status" value="1"/>
</dbReference>
<dbReference type="InterPro" id="IPR002126">
    <property type="entry name" value="Cadherin-like_dom"/>
</dbReference>
<protein>
    <submittedName>
        <fullName evidence="12">Surface protein</fullName>
    </submittedName>
</protein>
<evidence type="ECO:0000256" key="9">
    <source>
        <dbReference type="SAM" id="SignalP"/>
    </source>
</evidence>
<dbReference type="PROSITE" id="PS50268">
    <property type="entry name" value="CADHERIN_2"/>
    <property type="match status" value="1"/>
</dbReference>
<evidence type="ECO:0000256" key="5">
    <source>
        <dbReference type="ARBA" id="ARBA00022741"/>
    </source>
</evidence>
<keyword evidence="7" id="KW-0472">Membrane</keyword>
<evidence type="ECO:0000256" key="6">
    <source>
        <dbReference type="ARBA" id="ARBA00022840"/>
    </source>
</evidence>
<dbReference type="GO" id="GO:0009653">
    <property type="term" value="P:anatomical structure morphogenesis"/>
    <property type="evidence" value="ECO:0007669"/>
    <property type="project" value="UniProtKB-ARBA"/>
</dbReference>
<dbReference type="InterPro" id="IPR006558">
    <property type="entry name" value="LamG-like"/>
</dbReference>
<keyword evidence="5" id="KW-0547">Nucleotide-binding</keyword>
<evidence type="ECO:0000256" key="3">
    <source>
        <dbReference type="ARBA" id="ARBA00022729"/>
    </source>
</evidence>
<dbReference type="EMBL" id="FZPD01000002">
    <property type="protein sequence ID" value="SNS82916.1"/>
    <property type="molecule type" value="Genomic_DNA"/>
</dbReference>
<evidence type="ECO:0000256" key="4">
    <source>
        <dbReference type="ARBA" id="ARBA00022737"/>
    </source>
</evidence>
<dbReference type="SUPFAM" id="SSF48726">
    <property type="entry name" value="Immunoglobulin"/>
    <property type="match status" value="1"/>
</dbReference>
<dbReference type="InterPro" id="IPR003591">
    <property type="entry name" value="Leu-rich_rpt_typical-subtyp"/>
</dbReference>
<dbReference type="Pfam" id="PF00028">
    <property type="entry name" value="Cadherin"/>
    <property type="match status" value="1"/>
</dbReference>
<feature type="signal peptide" evidence="9">
    <location>
        <begin position="1"/>
        <end position="19"/>
    </location>
</feature>
<dbReference type="InterPro" id="IPR011889">
    <property type="entry name" value="Liste_lipo_26"/>
</dbReference>
<evidence type="ECO:0000256" key="1">
    <source>
        <dbReference type="ARBA" id="ARBA00004370"/>
    </source>
</evidence>
<dbReference type="NCBIfam" id="TIGR04183">
    <property type="entry name" value="Por_Secre_tail"/>
    <property type="match status" value="1"/>
</dbReference>
<evidence type="ECO:0000256" key="7">
    <source>
        <dbReference type="ARBA" id="ARBA00023136"/>
    </source>
</evidence>
<dbReference type="InterPro" id="IPR032675">
    <property type="entry name" value="LRR_dom_sf"/>
</dbReference>
<dbReference type="InterPro" id="IPR013320">
    <property type="entry name" value="ConA-like_dom_sf"/>
</dbReference>
<dbReference type="NCBIfam" id="TIGR02167">
    <property type="entry name" value="Liste_lipo_26"/>
    <property type="match status" value="3"/>
</dbReference>
<dbReference type="SMART" id="SM00409">
    <property type="entry name" value="IG"/>
    <property type="match status" value="1"/>
</dbReference>
<proteinExistence type="predicted"/>
<dbReference type="GO" id="GO:0004553">
    <property type="term" value="F:hydrolase activity, hydrolyzing O-glycosyl compounds"/>
    <property type="evidence" value="ECO:0007669"/>
    <property type="project" value="UniProtKB-ARBA"/>
</dbReference>
<dbReference type="CDD" id="cd11304">
    <property type="entry name" value="Cadherin_repeat"/>
    <property type="match status" value="1"/>
</dbReference>
<dbReference type="InterPro" id="IPR001611">
    <property type="entry name" value="Leu-rich_rpt"/>
</dbReference>
<evidence type="ECO:0000259" key="11">
    <source>
        <dbReference type="PROSITE" id="PS50835"/>
    </source>
</evidence>
<dbReference type="SMART" id="SM00710">
    <property type="entry name" value="PbH1"/>
    <property type="match status" value="22"/>
</dbReference>
<reference evidence="12 13" key="1">
    <citation type="submission" date="2017-06" db="EMBL/GenBank/DDBJ databases">
        <authorList>
            <person name="Kim H.J."/>
            <person name="Triplett B.A."/>
        </authorList>
    </citation>
    <scope>NUCLEOTIDE SEQUENCE [LARGE SCALE GENOMIC DNA]</scope>
    <source>
        <strain evidence="12 13">DSM 19307</strain>
    </source>
</reference>
<dbReference type="GO" id="GO:0005524">
    <property type="term" value="F:ATP binding"/>
    <property type="evidence" value="ECO:0007669"/>
    <property type="project" value="UniProtKB-KW"/>
</dbReference>
<dbReference type="PROSITE" id="PS50835">
    <property type="entry name" value="IG_LIKE"/>
    <property type="match status" value="1"/>
</dbReference>
<dbReference type="SMART" id="SM00369">
    <property type="entry name" value="LRR_TYP"/>
    <property type="match status" value="8"/>
</dbReference>
<keyword evidence="4" id="KW-0677">Repeat</keyword>
<dbReference type="InterPro" id="IPR006626">
    <property type="entry name" value="PbH1"/>
</dbReference>
<dbReference type="GO" id="GO:0007156">
    <property type="term" value="P:homophilic cell adhesion via plasma membrane adhesion molecules"/>
    <property type="evidence" value="ECO:0007669"/>
    <property type="project" value="InterPro"/>
</dbReference>
<name>A0A239HNG9_EKHLU</name>
<dbReference type="Gene3D" id="3.80.10.10">
    <property type="entry name" value="Ribonuclease Inhibitor"/>
    <property type="match status" value="3"/>
</dbReference>
<accession>A0A239HNG9</accession>
<dbReference type="SMART" id="SM00112">
    <property type="entry name" value="CA"/>
    <property type="match status" value="1"/>
</dbReference>
<evidence type="ECO:0000259" key="10">
    <source>
        <dbReference type="PROSITE" id="PS50268"/>
    </source>
</evidence>
<dbReference type="RefSeq" id="WP_089356152.1">
    <property type="nucleotide sequence ID" value="NZ_FZPD01000002.1"/>
</dbReference>
<evidence type="ECO:0000313" key="12">
    <source>
        <dbReference type="EMBL" id="SNS82916.1"/>
    </source>
</evidence>
<evidence type="ECO:0000256" key="8">
    <source>
        <dbReference type="ARBA" id="ARBA00023157"/>
    </source>
</evidence>
<dbReference type="InterPro" id="IPR050647">
    <property type="entry name" value="Plant_LRR-RLKs"/>
</dbReference>
<dbReference type="Pfam" id="PF03382">
    <property type="entry name" value="DUF285"/>
    <property type="match status" value="6"/>
</dbReference>
<dbReference type="SUPFAM" id="SSF52058">
    <property type="entry name" value="L domain-like"/>
    <property type="match status" value="1"/>
</dbReference>